<proteinExistence type="predicted"/>
<organism evidence="2 3">
    <name type="scientific">Rhodobaculum claviforme</name>
    <dbReference type="NCBI Taxonomy" id="1549854"/>
    <lineage>
        <taxon>Bacteria</taxon>
        <taxon>Pseudomonadati</taxon>
        <taxon>Pseudomonadota</taxon>
        <taxon>Alphaproteobacteria</taxon>
        <taxon>Rhodobacterales</taxon>
        <taxon>Paracoccaceae</taxon>
        <taxon>Rhodobaculum</taxon>
    </lineage>
</organism>
<reference evidence="2" key="1">
    <citation type="submission" date="2017-05" db="EMBL/GenBank/DDBJ databases">
        <authorList>
            <person name="Imhoff J.F."/>
            <person name="Rahn T."/>
            <person name="Kuenzel S."/>
            <person name="Neulinger S.C."/>
        </authorList>
    </citation>
    <scope>NUCLEOTIDE SEQUENCE</scope>
    <source>
        <strain evidence="2">LMG 28126</strain>
    </source>
</reference>
<dbReference type="Proteomes" id="UP000706333">
    <property type="component" value="Unassembled WGS sequence"/>
</dbReference>
<feature type="transmembrane region" description="Helical" evidence="1">
    <location>
        <begin position="72"/>
        <end position="91"/>
    </location>
</feature>
<sequence length="186" mass="19874">MARIDPGPFAPHLEPGERLVWRGRPAQGWRLRFGTQRGLGREELLCLLVGIAFMGAGVKVLIESAARPGEGVLALLVALAGAALVVGPHWADMRRRARRAYALSDRRALILTGGHLVAQPLADSGPARLLPGDPGGVLVAVRPRPMNATALLLGRRMHPGDVVSFELIADAPRVLSLVRQYAGRAD</sequence>
<evidence type="ECO:0000313" key="3">
    <source>
        <dbReference type="Proteomes" id="UP000706333"/>
    </source>
</evidence>
<keyword evidence="1" id="KW-0472">Membrane</keyword>
<dbReference type="AlphaFoldDB" id="A0A934TK25"/>
<protein>
    <submittedName>
        <fullName evidence="2">Uncharacterized protein</fullName>
    </submittedName>
</protein>
<accession>A0A934TK25</accession>
<dbReference type="EMBL" id="NHSD01000259">
    <property type="protein sequence ID" value="MBK5927559.1"/>
    <property type="molecule type" value="Genomic_DNA"/>
</dbReference>
<comment type="caution">
    <text evidence="2">The sequence shown here is derived from an EMBL/GenBank/DDBJ whole genome shotgun (WGS) entry which is preliminary data.</text>
</comment>
<dbReference type="RefSeq" id="WP_201157320.1">
    <property type="nucleotide sequence ID" value="NZ_NHSD01000259.1"/>
</dbReference>
<keyword evidence="1" id="KW-0812">Transmembrane</keyword>
<keyword evidence="3" id="KW-1185">Reference proteome</keyword>
<reference evidence="2" key="2">
    <citation type="journal article" date="2020" name="Microorganisms">
        <title>Osmotic Adaptation and Compatible Solute Biosynthesis of Phototrophic Bacteria as Revealed from Genome Analyses.</title>
        <authorList>
            <person name="Imhoff J.F."/>
            <person name="Rahn T."/>
            <person name="Kunzel S."/>
            <person name="Keller A."/>
            <person name="Neulinger S.C."/>
        </authorList>
    </citation>
    <scope>NUCLEOTIDE SEQUENCE</scope>
    <source>
        <strain evidence="2">LMG 28126</strain>
    </source>
</reference>
<keyword evidence="1" id="KW-1133">Transmembrane helix</keyword>
<name>A0A934TK25_9RHOB</name>
<evidence type="ECO:0000256" key="1">
    <source>
        <dbReference type="SAM" id="Phobius"/>
    </source>
</evidence>
<feature type="transmembrane region" description="Helical" evidence="1">
    <location>
        <begin position="44"/>
        <end position="66"/>
    </location>
</feature>
<gene>
    <name evidence="2" type="ORF">CCR87_09510</name>
</gene>
<evidence type="ECO:0000313" key="2">
    <source>
        <dbReference type="EMBL" id="MBK5927559.1"/>
    </source>
</evidence>